<evidence type="ECO:0000256" key="1">
    <source>
        <dbReference type="SAM" id="Phobius"/>
    </source>
</evidence>
<dbReference type="RefSeq" id="WP_328103211.1">
    <property type="nucleotide sequence ID" value="NZ_JARMTY010000006.1"/>
</dbReference>
<reference evidence="2 3" key="1">
    <citation type="submission" date="2019-07" db="EMBL/GenBank/DDBJ databases">
        <title>Genome assembly of Bacillus simplex strain GGC-P6A.</title>
        <authorList>
            <person name="Jennings M.E."/>
            <person name="Barton H.A."/>
        </authorList>
    </citation>
    <scope>NUCLEOTIDE SEQUENCE [LARGE SCALE GENOMIC DNA]</scope>
    <source>
        <strain evidence="2 3">GGC-P6A</strain>
    </source>
</reference>
<dbReference type="EMBL" id="VNKI01000006">
    <property type="protein sequence ID" value="TVX79962.1"/>
    <property type="molecule type" value="Genomic_DNA"/>
</dbReference>
<keyword evidence="1" id="KW-0812">Transmembrane</keyword>
<gene>
    <name evidence="2" type="ORF">FQP34_12990</name>
</gene>
<keyword evidence="1" id="KW-0472">Membrane</keyword>
<evidence type="ECO:0000313" key="3">
    <source>
        <dbReference type="Proteomes" id="UP000317770"/>
    </source>
</evidence>
<keyword evidence="1" id="KW-1133">Transmembrane helix</keyword>
<proteinExistence type="predicted"/>
<organism evidence="2 3">
    <name type="scientific">Peribacillus simplex</name>
    <dbReference type="NCBI Taxonomy" id="1478"/>
    <lineage>
        <taxon>Bacteria</taxon>
        <taxon>Bacillati</taxon>
        <taxon>Bacillota</taxon>
        <taxon>Bacilli</taxon>
        <taxon>Bacillales</taxon>
        <taxon>Bacillaceae</taxon>
        <taxon>Peribacillus</taxon>
    </lineage>
</organism>
<name>A0A8B5XXS1_9BACI</name>
<dbReference type="Proteomes" id="UP000317770">
    <property type="component" value="Unassembled WGS sequence"/>
</dbReference>
<protein>
    <submittedName>
        <fullName evidence="2">Uncharacterized protein</fullName>
    </submittedName>
</protein>
<comment type="caution">
    <text evidence="2">The sequence shown here is derived from an EMBL/GenBank/DDBJ whole genome shotgun (WGS) entry which is preliminary data.</text>
</comment>
<dbReference type="AlphaFoldDB" id="A0A8B5XXS1"/>
<feature type="transmembrane region" description="Helical" evidence="1">
    <location>
        <begin position="6"/>
        <end position="26"/>
    </location>
</feature>
<evidence type="ECO:0000313" key="2">
    <source>
        <dbReference type="EMBL" id="TVX79962.1"/>
    </source>
</evidence>
<accession>A0A8B5XXS1</accession>
<sequence>MENSSGNLATPIFFLLGASLIGNYFFKEDGRVHIQGSEKYNSSEIGKFSNPNRCSSKWVNQFK</sequence>